<feature type="domain" description="C2H2-type" evidence="4">
    <location>
        <begin position="679"/>
        <end position="701"/>
    </location>
</feature>
<dbReference type="PANTHER" id="PTHR33070:SF108">
    <property type="entry name" value="DOMAIN PROTEIN, PUTATIVE (DUF241)-RELATED"/>
    <property type="match status" value="1"/>
</dbReference>
<dbReference type="PROSITE" id="PS50157">
    <property type="entry name" value="ZINC_FINGER_C2H2_2"/>
    <property type="match status" value="1"/>
</dbReference>
<evidence type="ECO:0000313" key="6">
    <source>
        <dbReference type="Proteomes" id="UP000823674"/>
    </source>
</evidence>
<dbReference type="EMBL" id="JADBGQ010000001">
    <property type="protein sequence ID" value="KAG5412700.1"/>
    <property type="molecule type" value="Genomic_DNA"/>
</dbReference>
<evidence type="ECO:0000256" key="3">
    <source>
        <dbReference type="SAM" id="MobiDB-lite"/>
    </source>
</evidence>
<dbReference type="Proteomes" id="UP000823674">
    <property type="component" value="Chromosome A01"/>
</dbReference>
<evidence type="ECO:0000256" key="1">
    <source>
        <dbReference type="PROSITE-ProRule" id="PRU00042"/>
    </source>
</evidence>
<gene>
    <name evidence="5" type="primary">A01p003140.1_BraROA</name>
    <name evidence="5" type="ORF">IGI04_000267</name>
</gene>
<reference evidence="5 6" key="1">
    <citation type="submission" date="2021-03" db="EMBL/GenBank/DDBJ databases">
        <authorList>
            <person name="King G.J."/>
            <person name="Bancroft I."/>
            <person name="Baten A."/>
            <person name="Bloomfield J."/>
            <person name="Borpatragohain P."/>
            <person name="He Z."/>
            <person name="Irish N."/>
            <person name="Irwin J."/>
            <person name="Liu K."/>
            <person name="Mauleon R.P."/>
            <person name="Moore J."/>
            <person name="Morris R."/>
            <person name="Ostergaard L."/>
            <person name="Wang B."/>
            <person name="Wells R."/>
        </authorList>
    </citation>
    <scope>NUCLEOTIDE SEQUENCE [LARGE SCALE GENOMIC DNA]</scope>
    <source>
        <strain evidence="5">R-o-18</strain>
        <tissue evidence="5">Leaf</tissue>
    </source>
</reference>
<dbReference type="InterPro" id="IPR013087">
    <property type="entry name" value="Znf_C2H2_type"/>
</dbReference>
<dbReference type="PROSITE" id="PS00028">
    <property type="entry name" value="ZINC_FINGER_C2H2_1"/>
    <property type="match status" value="1"/>
</dbReference>
<dbReference type="InterPro" id="IPR004320">
    <property type="entry name" value="BPS1_pln"/>
</dbReference>
<evidence type="ECO:0000313" key="5">
    <source>
        <dbReference type="EMBL" id="KAG5412700.1"/>
    </source>
</evidence>
<accession>A0ABQ7NP96</accession>
<comment type="caution">
    <text evidence="5">The sequence shown here is derived from an EMBL/GenBank/DDBJ whole genome shotgun (WGS) entry which is preliminary data.</text>
</comment>
<feature type="coiled-coil region" evidence="2">
    <location>
        <begin position="987"/>
        <end position="1035"/>
    </location>
</feature>
<keyword evidence="2" id="KW-0175">Coiled coil</keyword>
<organism evidence="5 6">
    <name type="scientific">Brassica rapa subsp. trilocularis</name>
    <dbReference type="NCBI Taxonomy" id="1813537"/>
    <lineage>
        <taxon>Eukaryota</taxon>
        <taxon>Viridiplantae</taxon>
        <taxon>Streptophyta</taxon>
        <taxon>Embryophyta</taxon>
        <taxon>Tracheophyta</taxon>
        <taxon>Spermatophyta</taxon>
        <taxon>Magnoliopsida</taxon>
        <taxon>eudicotyledons</taxon>
        <taxon>Gunneridae</taxon>
        <taxon>Pentapetalae</taxon>
        <taxon>rosids</taxon>
        <taxon>malvids</taxon>
        <taxon>Brassicales</taxon>
        <taxon>Brassicaceae</taxon>
        <taxon>Brassiceae</taxon>
        <taxon>Brassica</taxon>
    </lineage>
</organism>
<keyword evidence="6" id="KW-1185">Reference proteome</keyword>
<evidence type="ECO:0000256" key="2">
    <source>
        <dbReference type="SAM" id="Coils"/>
    </source>
</evidence>
<dbReference type="PANTHER" id="PTHR33070">
    <property type="entry name" value="OS06G0725500 PROTEIN"/>
    <property type="match status" value="1"/>
</dbReference>
<name>A0ABQ7NP96_BRACM</name>
<feature type="region of interest" description="Disordered" evidence="3">
    <location>
        <begin position="609"/>
        <end position="632"/>
    </location>
</feature>
<evidence type="ECO:0000259" key="4">
    <source>
        <dbReference type="PROSITE" id="PS50157"/>
    </source>
</evidence>
<keyword evidence="1" id="KW-0862">Zinc</keyword>
<protein>
    <recommendedName>
        <fullName evidence="4">C2H2-type domain-containing protein</fullName>
    </recommendedName>
</protein>
<sequence length="1056" mass="115918">MEAGSILSLPSRIHPLSIKLRSALNRLSIWKRSSSSISVSASFGSETLLVGLVNLTELYGCVHELLESPYVRHTLRHHQKGKLLDESLNVSVVLLDVCEAAREVVATMREHMMNLKSALRRKGSVEKEVRAYVNVRKKAKKEISKHLNGLKKMETRDISTNIDQDPAVASTSVLRETIEISVSILRHLLLFLSTTPPPPPARKIKNIIGLFPIPLASRSLADRYLDLIKEAKNLDDVFLGSLEKNKRRDIVEESFGDLEAELDSVFKCLVKNRKQLRSISLPSRSHPSTAGIEEALNKVKAINTTAGSSESILTALAGLEELYNCTEEFLKMGSTQRVMSSDGSEFMEEMLDGSLRLMDICNISRDLMVETHEQVRGVQSCVRRKKIAGGGANQLDVAVAGYVRFRKNMRKEAKRLLGSLKKIDVESCSSSGVSDGQQDEHLAAVIDAMRRVVSVSVSVLKSFLELLSGRQSNIKSKLTSVLKKKKVHHEETKNELESLDSAICCSRDDVQNKLEEVEMSIDGFEKYLEGLFRSDPEKTKVNTEEKTNENSDESDYLWSNEEEEGEMREIVLALPALRLSEVDQETRQKAVAAAGLLIAAAQEAAVTKGNMDQQGVGGSGETAKKEKARRPRTVMLDDLADVAGASGSKATVSAGEEEPAKKPKKKGSPKLINPPEGPPKCNVCGRSFLSWKAVFGHLRVHRDRGYLGFLPPPTFNAAVEASGGDLAASSGGGGLGLSTGGLKIDLNADPIDEVKECGTGSTPKFDLNRSPSPPQDEEDAKEDKAGSISLPKGSHPSTSGIEEALNKVKTLNFSTKSSSESILTGLAGLEELYDCTDEFLKMCSTQRAMSSVGSDFMEEVLDGSLRLMEICSVSRDLMVETQEHVRDLQSCVRRKKVAGGGEDQLTVAVSGYVKFRKNMRKETKKLLVSLKSIDGGSSSYDHEDEHVVAVIDAMRRVVSVSVSVLKSFLEVLSGRQSNLKSKLAFVLKKKKCNLEDATNELERLDSAIRGESCTRDDIQEKLEEVEMSIGGFEKNLEGLFRRLIRTRASLLNIISH</sequence>
<keyword evidence="1" id="KW-0479">Metal-binding</keyword>
<feature type="region of interest" description="Disordered" evidence="3">
    <location>
        <begin position="645"/>
        <end position="679"/>
    </location>
</feature>
<dbReference type="Pfam" id="PF03087">
    <property type="entry name" value="BPS1"/>
    <property type="match status" value="3"/>
</dbReference>
<keyword evidence="1" id="KW-0863">Zinc-finger</keyword>
<proteinExistence type="predicted"/>
<feature type="region of interest" description="Disordered" evidence="3">
    <location>
        <begin position="755"/>
        <end position="800"/>
    </location>
</feature>